<keyword evidence="7 10" id="KW-0464">Manganese</keyword>
<dbReference type="Pfam" id="PF06415">
    <property type="entry name" value="iPGM_N"/>
    <property type="match status" value="1"/>
</dbReference>
<feature type="binding site" evidence="10 12">
    <location>
        <begin position="153"/>
        <end position="154"/>
    </location>
    <ligand>
        <name>substrate</name>
    </ligand>
</feature>
<evidence type="ECO:0000256" key="1">
    <source>
        <dbReference type="ARBA" id="ARBA00000370"/>
    </source>
</evidence>
<dbReference type="FunFam" id="3.40.1450.10:FF:000001">
    <property type="entry name" value="2,3-bisphosphoglycerate-independent phosphoglycerate mutase"/>
    <property type="match status" value="1"/>
</dbReference>
<evidence type="ECO:0000256" key="2">
    <source>
        <dbReference type="ARBA" id="ARBA00004798"/>
    </source>
</evidence>
<sequence>MAKNPTALIILDGFANRESEHGNAVKLANKPNFDRYYNKYPTTQIEASGLDVGLPEGQMGNSEVGHMNIGAGRIVYQSLTRINKSIEDGDFFENDVLNNAIAHVNSHDSALHIFGLLSDGGVHSHYKHLFALLELAKKQGVEKVYVHAFLDGRDVDQKSALKYIEETEAKFKELGIGQFASVSGRYYAMDRDKRWEREEKAYNAIRNFDAPTFATAKEGVEASYTEGLTDEFVVPFIVENQNNGVNDGDAVIFYNFRPDRAAQLSEIFANRAFEGFKVEQVKDLFYATFTKYNDNIDAAIVFEKVDLNNTIGEIAQNNNLTQLRIAETEKYPHVTYFMSGGRNEEFEGERRRLIDSPKVATYDLKPEMSAYEVKDALLEELNKGDLDLIILNFANPDMVGHSGMLEPTIKAIEAVDECLGEVVDKILEMDGYAIITADHGNSDQVLTDDDQPMTTHTTNPVPVIVTKEGVTLRETGRLGDLAPTLLDLLNVEQPEDMTGESLIKH</sequence>
<comment type="subunit">
    <text evidence="10">Monomer.</text>
</comment>
<evidence type="ECO:0000256" key="10">
    <source>
        <dbReference type="HAMAP-Rule" id="MF_01038"/>
    </source>
</evidence>
<evidence type="ECO:0000256" key="8">
    <source>
        <dbReference type="ARBA" id="ARBA00023235"/>
    </source>
</evidence>
<dbReference type="EMBL" id="CCEH01000012">
    <property type="protein sequence ID" value="CDR28479.1"/>
    <property type="molecule type" value="Genomic_DNA"/>
</dbReference>
<evidence type="ECO:0000256" key="9">
    <source>
        <dbReference type="ARBA" id="ARBA00071648"/>
    </source>
</evidence>
<keyword evidence="8 10" id="KW-0413">Isomerase</keyword>
<comment type="similarity">
    <text evidence="3 10">Belongs to the BPG-independent phosphoglycerate mutase family.</text>
</comment>
<proteinExistence type="inferred from homology"/>
<comment type="cofactor">
    <cofactor evidence="10">
        <name>Mn(2+)</name>
        <dbReference type="ChEBI" id="CHEBI:29035"/>
    </cofactor>
    <text evidence="10">Binds 2 manganese ions per subunit.</text>
</comment>
<dbReference type="HAMAP" id="MF_01038">
    <property type="entry name" value="GpmI"/>
    <property type="match status" value="1"/>
</dbReference>
<dbReference type="AlphaFoldDB" id="A0A077VMV9"/>
<feature type="binding site" evidence="10 13">
    <location>
        <position position="62"/>
    </location>
    <ligand>
        <name>Mn(2+)</name>
        <dbReference type="ChEBI" id="CHEBI:29035"/>
        <label>2</label>
    </ligand>
</feature>
<dbReference type="PIRSF" id="PIRSF001492">
    <property type="entry name" value="IPGAM"/>
    <property type="match status" value="1"/>
</dbReference>
<evidence type="ECO:0000256" key="6">
    <source>
        <dbReference type="ARBA" id="ARBA00023152"/>
    </source>
</evidence>
<feature type="binding site" evidence="10 13">
    <location>
        <position position="439"/>
    </location>
    <ligand>
        <name>Mn(2+)</name>
        <dbReference type="ChEBI" id="CHEBI:29035"/>
        <label>2</label>
    </ligand>
</feature>
<feature type="binding site" evidence="10 12">
    <location>
        <begin position="257"/>
        <end position="260"/>
    </location>
    <ligand>
        <name>substrate</name>
    </ligand>
</feature>
<feature type="binding site" evidence="10 13">
    <location>
        <position position="456"/>
    </location>
    <ligand>
        <name>Mn(2+)</name>
        <dbReference type="ChEBI" id="CHEBI:29035"/>
        <label>1</label>
    </ligand>
</feature>
<dbReference type="NCBIfam" id="TIGR01307">
    <property type="entry name" value="pgm_bpd_ind"/>
    <property type="match status" value="1"/>
</dbReference>
<evidence type="ECO:0000259" key="15">
    <source>
        <dbReference type="Pfam" id="PF06415"/>
    </source>
</evidence>
<comment type="catalytic activity">
    <reaction evidence="1 10">
        <text>(2R)-2-phosphoglycerate = (2R)-3-phosphoglycerate</text>
        <dbReference type="Rhea" id="RHEA:15901"/>
        <dbReference type="ChEBI" id="CHEBI:58272"/>
        <dbReference type="ChEBI" id="CHEBI:58289"/>
        <dbReference type="EC" id="5.4.2.12"/>
    </reaction>
</comment>
<dbReference type="RefSeq" id="WP_047530995.1">
    <property type="nucleotide sequence ID" value="NZ_CCEH01000012.1"/>
</dbReference>
<dbReference type="InterPro" id="IPR006124">
    <property type="entry name" value="Metalloenzyme"/>
</dbReference>
<feature type="binding site" evidence="10 13">
    <location>
        <position position="12"/>
    </location>
    <ligand>
        <name>Mn(2+)</name>
        <dbReference type="ChEBI" id="CHEBI:29035"/>
        <label>2</label>
    </ligand>
</feature>
<dbReference type="GO" id="GO:0006096">
    <property type="term" value="P:glycolytic process"/>
    <property type="evidence" value="ECO:0007669"/>
    <property type="project" value="UniProtKB-UniRule"/>
</dbReference>
<comment type="function">
    <text evidence="10">Catalyzes the interconversion of 2-phosphoglycerate and 3-phosphoglycerate.</text>
</comment>
<dbReference type="FunFam" id="3.40.720.10:FF:000001">
    <property type="entry name" value="2,3-bisphosphoglycerate-independent phosphoglycerate mutase"/>
    <property type="match status" value="1"/>
</dbReference>
<dbReference type="GO" id="GO:0030145">
    <property type="term" value="F:manganese ion binding"/>
    <property type="evidence" value="ECO:0007669"/>
    <property type="project" value="UniProtKB-UniRule"/>
</dbReference>
<dbReference type="Gene3D" id="3.40.720.10">
    <property type="entry name" value="Alkaline Phosphatase, subunit A"/>
    <property type="match status" value="1"/>
</dbReference>
<feature type="domain" description="Metalloenzyme" evidence="14">
    <location>
        <begin position="5"/>
        <end position="492"/>
    </location>
</feature>
<dbReference type="InterPro" id="IPR036646">
    <property type="entry name" value="PGAM_B_sf"/>
</dbReference>
<dbReference type="GO" id="GO:0004619">
    <property type="term" value="F:phosphoglycerate mutase activity"/>
    <property type="evidence" value="ECO:0007669"/>
    <property type="project" value="UniProtKB-UniRule"/>
</dbReference>
<dbReference type="InterPro" id="IPR017850">
    <property type="entry name" value="Alkaline_phosphatase_core_sf"/>
</dbReference>
<dbReference type="EC" id="5.4.2.12" evidence="4 10"/>
<dbReference type="Gene3D" id="3.40.1450.10">
    <property type="entry name" value="BPG-independent phosphoglycerate mutase, domain B"/>
    <property type="match status" value="1"/>
</dbReference>
<comment type="pathway">
    <text evidence="2 10">Carbohydrate degradation; glycolysis; pyruvate from D-glyceraldehyde 3-phosphate: step 3/5.</text>
</comment>
<dbReference type="SUPFAM" id="SSF53649">
    <property type="entry name" value="Alkaline phosphatase-like"/>
    <property type="match status" value="1"/>
</dbReference>
<dbReference type="InterPro" id="IPR011258">
    <property type="entry name" value="BPG-indep_PGM_N"/>
</dbReference>
<dbReference type="GO" id="GO:0005829">
    <property type="term" value="C:cytosol"/>
    <property type="evidence" value="ECO:0007669"/>
    <property type="project" value="TreeGrafter"/>
</dbReference>
<feature type="binding site" evidence="10 12">
    <location>
        <position position="191"/>
    </location>
    <ligand>
        <name>substrate</name>
    </ligand>
</feature>
<evidence type="ECO:0000256" key="11">
    <source>
        <dbReference type="PIRSR" id="PIRSR001492-1"/>
    </source>
</evidence>
<evidence type="ECO:0000313" key="16">
    <source>
        <dbReference type="EMBL" id="CDR28479.1"/>
    </source>
</evidence>
<evidence type="ECO:0000313" key="17">
    <source>
        <dbReference type="Proteomes" id="UP000044616"/>
    </source>
</evidence>
<dbReference type="PANTHER" id="PTHR31637">
    <property type="entry name" value="2,3-BISPHOSPHOGLYCERATE-INDEPENDENT PHOSPHOGLYCERATE MUTASE"/>
    <property type="match status" value="1"/>
</dbReference>
<feature type="binding site" evidence="10 12">
    <location>
        <position position="330"/>
    </location>
    <ligand>
        <name>substrate</name>
    </ligand>
</feature>
<dbReference type="UniPathway" id="UPA00109">
    <property type="reaction ID" value="UER00186"/>
</dbReference>
<dbReference type="SUPFAM" id="SSF64158">
    <property type="entry name" value="2,3-Bisphosphoglycerate-independent phosphoglycerate mutase, substrate-binding domain"/>
    <property type="match status" value="1"/>
</dbReference>
<feature type="active site" description="Phosphoserine intermediate" evidence="10 11">
    <location>
        <position position="62"/>
    </location>
</feature>
<reference evidence="16 17" key="1">
    <citation type="submission" date="2014-05" db="EMBL/GenBank/DDBJ databases">
        <authorList>
            <person name="Aslett A.Martin."/>
            <person name="De Silva Nishadi"/>
        </authorList>
    </citation>
    <scope>NUCLEOTIDE SEQUENCE [LARGE SCALE GENOMIC DNA]</scope>
</reference>
<evidence type="ECO:0000256" key="12">
    <source>
        <dbReference type="PIRSR" id="PIRSR001492-2"/>
    </source>
</evidence>
<feature type="binding site" evidence="10 13">
    <location>
        <position position="397"/>
    </location>
    <ligand>
        <name>Mn(2+)</name>
        <dbReference type="ChEBI" id="CHEBI:29035"/>
        <label>1</label>
    </ligand>
</feature>
<feature type="binding site" evidence="10 13">
    <location>
        <position position="438"/>
    </location>
    <ligand>
        <name>Mn(2+)</name>
        <dbReference type="ChEBI" id="CHEBI:29035"/>
        <label>2</label>
    </ligand>
</feature>
<evidence type="ECO:0000256" key="7">
    <source>
        <dbReference type="ARBA" id="ARBA00023211"/>
    </source>
</evidence>
<evidence type="ECO:0000259" key="14">
    <source>
        <dbReference type="Pfam" id="PF01676"/>
    </source>
</evidence>
<dbReference type="CDD" id="cd16010">
    <property type="entry name" value="iPGM"/>
    <property type="match status" value="1"/>
</dbReference>
<feature type="binding site" evidence="10 13">
    <location>
        <position position="401"/>
    </location>
    <ligand>
        <name>Mn(2+)</name>
        <dbReference type="ChEBI" id="CHEBI:29035"/>
        <label>1</label>
    </ligand>
</feature>
<feature type="binding site" evidence="10 12">
    <location>
        <position position="185"/>
    </location>
    <ligand>
        <name>substrate</name>
    </ligand>
</feature>
<organism evidence="16 17">
    <name type="scientific">Staphylococcus schweitzeri</name>
    <dbReference type="NCBI Taxonomy" id="1654388"/>
    <lineage>
        <taxon>Bacteria</taxon>
        <taxon>Bacillati</taxon>
        <taxon>Bacillota</taxon>
        <taxon>Bacilli</taxon>
        <taxon>Bacillales</taxon>
        <taxon>Staphylococcaceae</taxon>
        <taxon>Staphylococcus</taxon>
    </lineage>
</organism>
<keyword evidence="5 10" id="KW-0479">Metal-binding</keyword>
<dbReference type="Proteomes" id="UP000044616">
    <property type="component" value="Unassembled WGS sequence"/>
</dbReference>
<evidence type="ECO:0000256" key="5">
    <source>
        <dbReference type="ARBA" id="ARBA00022723"/>
    </source>
</evidence>
<dbReference type="InterPro" id="IPR005995">
    <property type="entry name" value="Pgm_bpd_ind"/>
</dbReference>
<dbReference type="GO" id="GO:0006007">
    <property type="term" value="P:glucose catabolic process"/>
    <property type="evidence" value="ECO:0007669"/>
    <property type="project" value="InterPro"/>
</dbReference>
<evidence type="ECO:0000256" key="4">
    <source>
        <dbReference type="ARBA" id="ARBA00012026"/>
    </source>
</evidence>
<dbReference type="GO" id="GO:0043937">
    <property type="term" value="P:regulation of sporulation"/>
    <property type="evidence" value="ECO:0007669"/>
    <property type="project" value="UniProtKB-ARBA"/>
</dbReference>
<gene>
    <name evidence="16" type="primary">pgm_2</name>
    <name evidence="10" type="synonym">gpmI</name>
    <name evidence="16" type="ORF">ERS140147_01614</name>
</gene>
<accession>A0A077VMV9</accession>
<feature type="domain" description="BPG-independent PGAM N-terminal" evidence="15">
    <location>
        <begin position="82"/>
        <end position="293"/>
    </location>
</feature>
<protein>
    <recommendedName>
        <fullName evidence="9 10">2,3-bisphosphoglycerate-independent phosphoglycerate mutase</fullName>
        <shortName evidence="10">BPG-independent PGAM</shortName>
        <shortName evidence="10">Phosphoglyceromutase</shortName>
        <shortName evidence="10">iPGM</shortName>
        <ecNumber evidence="4 10">5.4.2.12</ecNumber>
    </recommendedName>
</protein>
<feature type="binding site" evidence="10 12">
    <location>
        <position position="123"/>
    </location>
    <ligand>
        <name>substrate</name>
    </ligand>
</feature>
<keyword evidence="6 10" id="KW-0324">Glycolysis</keyword>
<name>A0A077VMV9_9STAP</name>
<evidence type="ECO:0000256" key="3">
    <source>
        <dbReference type="ARBA" id="ARBA00008819"/>
    </source>
</evidence>
<dbReference type="PANTHER" id="PTHR31637:SF0">
    <property type="entry name" value="2,3-BISPHOSPHOGLYCERATE-INDEPENDENT PHOSPHOGLYCERATE MUTASE"/>
    <property type="match status" value="1"/>
</dbReference>
<dbReference type="Pfam" id="PF01676">
    <property type="entry name" value="Metalloenzyme"/>
    <property type="match status" value="1"/>
</dbReference>
<evidence type="ECO:0000256" key="13">
    <source>
        <dbReference type="PIRSR" id="PIRSR001492-3"/>
    </source>
</evidence>